<evidence type="ECO:0000256" key="5">
    <source>
        <dbReference type="PIRNR" id="PIRNR038471"/>
    </source>
</evidence>
<reference evidence="8 9" key="1">
    <citation type="submission" date="2015-01" db="EMBL/GenBank/DDBJ databases">
        <authorList>
            <person name="Xiang T."/>
            <person name="Song Y."/>
            <person name="Huang L."/>
            <person name="Wang B."/>
            <person name="Wu P."/>
        </authorList>
    </citation>
    <scope>NUCLEOTIDE SEQUENCE [LARGE SCALE GENOMIC DNA]</scope>
    <source>
        <strain evidence="8 9">CcD93</strain>
    </source>
</reference>
<sequence length="277" mass="32063">MQQIILFFIRKKNFFMFLLLFSFSISLIFRDNFYPQSKFINSANAVSGTFYRFTNYWRQYFDLRTQNEMLSEENRELRRQLLAMQQYGSRYVFMDSLQFFDSLKYEVRKANVIRNSFLHSKNYMTIDRGAKDGITQDMGVISSKGIVGIIENTGNRFSTVQSVLNTKSALNAMVKNSGHFGSLKWNGDRINVVQLVDIPNIAPIQEGDTVITGGMSNIFPKGIPVGKIVAINRSQMDNSYVIDVELFTDMAKIDFVYIIENKDKQEIHNLENQISYE</sequence>
<evidence type="ECO:0000256" key="2">
    <source>
        <dbReference type="ARBA" id="ARBA00013855"/>
    </source>
</evidence>
<dbReference type="Proteomes" id="UP000038200">
    <property type="component" value="Unassembled WGS sequence"/>
</dbReference>
<dbReference type="InterPro" id="IPR007221">
    <property type="entry name" value="MreC"/>
</dbReference>
<comment type="function">
    <text evidence="5">Involved in formation and maintenance of cell shape.</text>
</comment>
<evidence type="ECO:0000256" key="1">
    <source>
        <dbReference type="ARBA" id="ARBA00009369"/>
    </source>
</evidence>
<dbReference type="Pfam" id="PF04085">
    <property type="entry name" value="MreC"/>
    <property type="match status" value="1"/>
</dbReference>
<dbReference type="InterPro" id="IPR055342">
    <property type="entry name" value="MreC_beta-barrel_core"/>
</dbReference>
<dbReference type="OrthoDB" id="9811827at2"/>
<dbReference type="InterPro" id="IPR042175">
    <property type="entry name" value="Cell/Rod_MreC_2"/>
</dbReference>
<dbReference type="PANTHER" id="PTHR34138:SF1">
    <property type="entry name" value="CELL SHAPE-DETERMINING PROTEIN MREC"/>
    <property type="match status" value="1"/>
</dbReference>
<dbReference type="RefSeq" id="WP_042008423.1">
    <property type="nucleotide sequence ID" value="NZ_CDOL01000237.1"/>
</dbReference>
<dbReference type="NCBIfam" id="NF010532">
    <property type="entry name" value="PRK13922.9-3"/>
    <property type="match status" value="1"/>
</dbReference>
<feature type="coiled-coil region" evidence="6">
    <location>
        <begin position="60"/>
        <end position="87"/>
    </location>
</feature>
<name>A0A0B7INY3_9FLAO</name>
<evidence type="ECO:0000256" key="6">
    <source>
        <dbReference type="SAM" id="Coils"/>
    </source>
</evidence>
<dbReference type="PIRSF" id="PIRSF038471">
    <property type="entry name" value="MreC"/>
    <property type="match status" value="1"/>
</dbReference>
<dbReference type="EMBL" id="CDOL01000237">
    <property type="protein sequence ID" value="CEN53570.1"/>
    <property type="molecule type" value="Genomic_DNA"/>
</dbReference>
<protein>
    <recommendedName>
        <fullName evidence="2 5">Cell shape-determining protein MreC</fullName>
    </recommendedName>
    <alternativeName>
        <fullName evidence="4 5">Cell shape protein MreC</fullName>
    </alternativeName>
</protein>
<dbReference type="AlphaFoldDB" id="A0A0B7INY3"/>
<evidence type="ECO:0000256" key="4">
    <source>
        <dbReference type="ARBA" id="ARBA00032089"/>
    </source>
</evidence>
<dbReference type="Gene3D" id="2.40.10.350">
    <property type="entry name" value="Rod shape-determining protein MreC, domain 2"/>
    <property type="match status" value="1"/>
</dbReference>
<keyword evidence="3 5" id="KW-0133">Cell shape</keyword>
<evidence type="ECO:0000313" key="8">
    <source>
        <dbReference type="EMBL" id="CEN53570.1"/>
    </source>
</evidence>
<gene>
    <name evidence="8" type="primary">mreC</name>
    <name evidence="8" type="ORF">CCAND93_480007</name>
</gene>
<proteinExistence type="inferred from homology"/>
<dbReference type="STRING" id="1848903.CCAND38_130007"/>
<comment type="similarity">
    <text evidence="1 5">Belongs to the MreC family.</text>
</comment>
<dbReference type="GO" id="GO:0008360">
    <property type="term" value="P:regulation of cell shape"/>
    <property type="evidence" value="ECO:0007669"/>
    <property type="project" value="UniProtKB-KW"/>
</dbReference>
<dbReference type="GO" id="GO:0005886">
    <property type="term" value="C:plasma membrane"/>
    <property type="evidence" value="ECO:0007669"/>
    <property type="project" value="TreeGrafter"/>
</dbReference>
<evidence type="ECO:0000313" key="9">
    <source>
        <dbReference type="Proteomes" id="UP000038200"/>
    </source>
</evidence>
<feature type="domain" description="Rod shape-determining protein MreC beta-barrel core" evidence="7">
    <location>
        <begin position="112"/>
        <end position="260"/>
    </location>
</feature>
<dbReference type="PANTHER" id="PTHR34138">
    <property type="entry name" value="CELL SHAPE-DETERMINING PROTEIN MREC"/>
    <property type="match status" value="1"/>
</dbReference>
<dbReference type="Gene3D" id="2.40.10.340">
    <property type="entry name" value="Rod shape-determining protein MreC, domain 1"/>
    <property type="match status" value="1"/>
</dbReference>
<keyword evidence="6" id="KW-0175">Coiled coil</keyword>
<evidence type="ECO:0000256" key="3">
    <source>
        <dbReference type="ARBA" id="ARBA00022960"/>
    </source>
</evidence>
<dbReference type="InterPro" id="IPR042177">
    <property type="entry name" value="Cell/Rod_1"/>
</dbReference>
<organism evidence="8 9">
    <name type="scientific">Capnocytophaga canis</name>
    <dbReference type="NCBI Taxonomy" id="1848903"/>
    <lineage>
        <taxon>Bacteria</taxon>
        <taxon>Pseudomonadati</taxon>
        <taxon>Bacteroidota</taxon>
        <taxon>Flavobacteriia</taxon>
        <taxon>Flavobacteriales</taxon>
        <taxon>Flavobacteriaceae</taxon>
        <taxon>Capnocytophaga</taxon>
    </lineage>
</organism>
<evidence type="ECO:0000259" key="7">
    <source>
        <dbReference type="Pfam" id="PF04085"/>
    </source>
</evidence>
<accession>A0A0B7INY3</accession>